<keyword evidence="4" id="KW-1185">Reference proteome</keyword>
<proteinExistence type="predicted"/>
<feature type="domain" description="PBP" evidence="2">
    <location>
        <begin position="43"/>
        <end position="264"/>
    </location>
</feature>
<protein>
    <submittedName>
        <fullName evidence="3">ABC-type tungstate transport system, permease component</fullName>
    </submittedName>
</protein>
<evidence type="ECO:0000313" key="4">
    <source>
        <dbReference type="Proteomes" id="UP000061135"/>
    </source>
</evidence>
<dbReference type="AlphaFoldDB" id="A0A0E3ZLT5"/>
<dbReference type="PATRIC" id="fig|576611.7.peg.1270"/>
<feature type="chain" id="PRO_5002417004" evidence="1">
    <location>
        <begin position="29"/>
        <end position="293"/>
    </location>
</feature>
<dbReference type="Proteomes" id="UP000061135">
    <property type="component" value="Chromosome"/>
</dbReference>
<gene>
    <name evidence="3" type="ORF">CL55_00012490</name>
</gene>
<dbReference type="STRING" id="1835254.CL55_00012490"/>
<dbReference type="Pfam" id="PF12849">
    <property type="entry name" value="PBP_like_2"/>
    <property type="match status" value="1"/>
</dbReference>
<dbReference type="PANTHER" id="PTHR37945">
    <property type="entry name" value="EXTRACELLULAR TUNGSTATE BINDING PROTEIN"/>
    <property type="match status" value="1"/>
</dbReference>
<evidence type="ECO:0000313" key="3">
    <source>
        <dbReference type="EMBL" id="AKD25582.1"/>
    </source>
</evidence>
<dbReference type="PANTHER" id="PTHR37945:SF1">
    <property type="entry name" value="EXTRACELLULAR TUNGSTATE BINDING PROTEIN"/>
    <property type="match status" value="1"/>
</dbReference>
<evidence type="ECO:0000259" key="2">
    <source>
        <dbReference type="Pfam" id="PF12849"/>
    </source>
</evidence>
<dbReference type="KEGG" id="pdq:CL55_00012490"/>
<organism evidence="3 4">
    <name type="scientific">Polynucleobacter duraquae</name>
    <dbReference type="NCBI Taxonomy" id="1835254"/>
    <lineage>
        <taxon>Bacteria</taxon>
        <taxon>Pseudomonadati</taxon>
        <taxon>Pseudomonadota</taxon>
        <taxon>Betaproteobacteria</taxon>
        <taxon>Burkholderiales</taxon>
        <taxon>Burkholderiaceae</taxon>
        <taxon>Polynucleobacter</taxon>
    </lineage>
</organism>
<dbReference type="InterPro" id="IPR024370">
    <property type="entry name" value="PBP_domain"/>
</dbReference>
<reference evidence="3 4" key="1">
    <citation type="submission" date="2014-03" db="EMBL/GenBank/DDBJ databases">
        <title>Genome of Polynucleobacter strain MWH-MoK4.</title>
        <authorList>
            <person name="Hahn M.W."/>
        </authorList>
    </citation>
    <scope>NUCLEOTIDE SEQUENCE [LARGE SCALE GENOMIC DNA]</scope>
    <source>
        <strain evidence="3 4">MWH-MoK4</strain>
    </source>
</reference>
<sequence>MHMKYPHLFTSTLLTTLLLGLGMQTSTAQSTPPKVEATYGQGAKSFKLATGSPGELGLLQQLGEAFDKKEGARLVWIKAGSGASLNLLKTKQVDMIMVHAPDGVNKAIAEGWATGRTLIGSNEFYIVGPKADKAKIQSASSGADAYTKIAKTQANFISRGDKSGTHQKEMDIWKKAGVVPEGNWYIVTNDFMTASLKRANADKAYFMTDSSTWVAEKNIAPELQILYRGDPYLVNTYDALVAPVGATENRDIAAKFIQFVASDEGQTIIRNYGKSQYKEALYNDAVYAKQYVQ</sequence>
<name>A0A0E3ZLT5_9BURK</name>
<evidence type="ECO:0000256" key="1">
    <source>
        <dbReference type="SAM" id="SignalP"/>
    </source>
</evidence>
<dbReference type="HOGENOM" id="CLU_061511_0_0_4"/>
<dbReference type="InterPro" id="IPR052738">
    <property type="entry name" value="ABC-Tungstate_binding"/>
</dbReference>
<dbReference type="SUPFAM" id="SSF53850">
    <property type="entry name" value="Periplasmic binding protein-like II"/>
    <property type="match status" value="1"/>
</dbReference>
<dbReference type="Gene3D" id="3.40.190.10">
    <property type="entry name" value="Periplasmic binding protein-like II"/>
    <property type="match status" value="2"/>
</dbReference>
<dbReference type="EMBL" id="CP007501">
    <property type="protein sequence ID" value="AKD25582.1"/>
    <property type="molecule type" value="Genomic_DNA"/>
</dbReference>
<keyword evidence="1" id="KW-0732">Signal</keyword>
<accession>A0A0E3ZLT5</accession>
<feature type="signal peptide" evidence="1">
    <location>
        <begin position="1"/>
        <end position="28"/>
    </location>
</feature>